<evidence type="ECO:0000313" key="1">
    <source>
        <dbReference type="EMBL" id="AJD01809.1"/>
    </source>
</evidence>
<gene>
    <name evidence="1" type="ORF">UPTC3659_0966</name>
</gene>
<accession>A0A0A8HVA3</accession>
<reference evidence="1 2" key="1">
    <citation type="journal article" date="2014" name="Genome Biol. Evol.">
        <title>Comparative Genomics of the Campylobacter lari Group.</title>
        <authorList>
            <person name="Miller W.G."/>
            <person name="Yee E."/>
            <person name="Chapman M.H."/>
            <person name="Smith T.P."/>
            <person name="Bono J.L."/>
            <person name="Huynh S."/>
            <person name="Parker C.T."/>
            <person name="Vandamme P."/>
            <person name="Luong K."/>
            <person name="Korlach J."/>
        </authorList>
    </citation>
    <scope>NUCLEOTIDE SEQUENCE [LARGE SCALE GENOMIC DNA]</scope>
    <source>
        <strain evidence="2">RM3659</strain>
    </source>
</reference>
<dbReference type="HOGENOM" id="CLU_2615368_0_0_7"/>
<protein>
    <submittedName>
        <fullName evidence="1">Uncharacterized protein</fullName>
    </submittedName>
</protein>
<dbReference type="Proteomes" id="UP000031130">
    <property type="component" value="Chromosome"/>
</dbReference>
<name>A0A0A8HVA3_CAMLA</name>
<proteinExistence type="predicted"/>
<evidence type="ECO:0000313" key="2">
    <source>
        <dbReference type="Proteomes" id="UP000031130"/>
    </source>
</evidence>
<dbReference type="AlphaFoldDB" id="A0A0A8HVA3"/>
<dbReference type="KEGG" id="cln:UPTC3659_0966"/>
<dbReference type="EMBL" id="CP007775">
    <property type="protein sequence ID" value="AJD01809.1"/>
    <property type="molecule type" value="Genomic_DNA"/>
</dbReference>
<organism evidence="1 2">
    <name type="scientific">Campylobacter lari NCTC 11845</name>
    <dbReference type="NCBI Taxonomy" id="1388749"/>
    <lineage>
        <taxon>Bacteria</taxon>
        <taxon>Pseudomonadati</taxon>
        <taxon>Campylobacterota</taxon>
        <taxon>Epsilonproteobacteria</taxon>
        <taxon>Campylobacterales</taxon>
        <taxon>Campylobacteraceae</taxon>
        <taxon>Campylobacter</taxon>
    </lineage>
</organism>
<sequence length="78" mass="9379">MFLEWQSSFKEFESLCGNLKNREVIYNQEIYDRVKGKNYVVRVKFVESNIGLKIQKVEYQYYEIATNILYKGYLHIVG</sequence>